<sequence length="78" mass="8262">MDLAVVGALLFQGTVGREAIFIVPCTTGVFQPCCIIANNVLVVQSGQSSNLSKNLTTAFSPIGVQEDLFNLPRLSQAH</sequence>
<dbReference type="EMBL" id="QTSX02006395">
    <property type="protein sequence ID" value="KAJ9055563.1"/>
    <property type="molecule type" value="Genomic_DNA"/>
</dbReference>
<name>A0ACC2RZL5_9FUNG</name>
<comment type="caution">
    <text evidence="1">The sequence shown here is derived from an EMBL/GenBank/DDBJ whole genome shotgun (WGS) entry which is preliminary data.</text>
</comment>
<gene>
    <name evidence="1" type="ORF">DSO57_1002441</name>
</gene>
<dbReference type="Proteomes" id="UP001165960">
    <property type="component" value="Unassembled WGS sequence"/>
</dbReference>
<evidence type="ECO:0000313" key="1">
    <source>
        <dbReference type="EMBL" id="KAJ9055563.1"/>
    </source>
</evidence>
<accession>A0ACC2RZL5</accession>
<reference evidence="1" key="1">
    <citation type="submission" date="2022-04" db="EMBL/GenBank/DDBJ databases">
        <title>Genome of the entomopathogenic fungus Entomophthora muscae.</title>
        <authorList>
            <person name="Elya C."/>
            <person name="Lovett B.R."/>
            <person name="Lee E."/>
            <person name="Macias A.M."/>
            <person name="Hajek A.E."/>
            <person name="De Bivort B.L."/>
            <person name="Kasson M.T."/>
            <person name="De Fine Licht H.H."/>
            <person name="Stajich J.E."/>
        </authorList>
    </citation>
    <scope>NUCLEOTIDE SEQUENCE</scope>
    <source>
        <strain evidence="1">Berkeley</strain>
    </source>
</reference>
<proteinExistence type="predicted"/>
<organism evidence="1 2">
    <name type="scientific">Entomophthora muscae</name>
    <dbReference type="NCBI Taxonomy" id="34485"/>
    <lineage>
        <taxon>Eukaryota</taxon>
        <taxon>Fungi</taxon>
        <taxon>Fungi incertae sedis</taxon>
        <taxon>Zoopagomycota</taxon>
        <taxon>Entomophthoromycotina</taxon>
        <taxon>Entomophthoromycetes</taxon>
        <taxon>Entomophthorales</taxon>
        <taxon>Entomophthoraceae</taxon>
        <taxon>Entomophthora</taxon>
    </lineage>
</organism>
<evidence type="ECO:0000313" key="2">
    <source>
        <dbReference type="Proteomes" id="UP001165960"/>
    </source>
</evidence>
<keyword evidence="2" id="KW-1185">Reference proteome</keyword>
<protein>
    <submittedName>
        <fullName evidence="1">Uncharacterized protein</fullName>
    </submittedName>
</protein>